<keyword evidence="2" id="KW-1185">Reference proteome</keyword>
<dbReference type="SUPFAM" id="SSF75011">
    <property type="entry name" value="3-carboxy-cis,cis-mucoante lactonizing enzyme"/>
    <property type="match status" value="1"/>
</dbReference>
<dbReference type="Proteomes" id="UP000235584">
    <property type="component" value="Chromosome"/>
</dbReference>
<dbReference type="AlphaFoldDB" id="A0A2K9NWK8"/>
<evidence type="ECO:0000313" key="1">
    <source>
        <dbReference type="EMBL" id="AUN99880.1"/>
    </source>
</evidence>
<evidence type="ECO:0000313" key="2">
    <source>
        <dbReference type="Proteomes" id="UP000235584"/>
    </source>
</evidence>
<accession>A0A2K9NWK8</accession>
<dbReference type="RefSeq" id="WP_102245169.1">
    <property type="nucleotide sequence ID" value="NZ_CP025704.1"/>
</dbReference>
<proteinExistence type="predicted"/>
<dbReference type="EMBL" id="CP025704">
    <property type="protein sequence ID" value="AUN99880.1"/>
    <property type="molecule type" value="Genomic_DNA"/>
</dbReference>
<sequence>MKSASFAYQARKMVFTAKLDGKLYFVGINPEINSIVKIPAICGPHSYQNDNGIYYGVEKKGPNLVRIDFRNPRDVRMIKSPDGILYYGHSIAYQDLLYVSGVKVENTKSDYDIDKFNPNKAPGVLLIYNKKTLKLVSQLEGFGYGPHELIIHKNDIVMAVSRDAQNKLSALVYLDLFSLKTIRTQPIDEKYKHLKFRHFMQTKDAFYPVLAAFDPKTDLVTNMAIGKFRKDQSLEIFDFSNTNEPKSDFDHTTSFVHDDNLHVVLYRVKRMVKLGKKADLVNFGQSDLNQLKHISNLVMRGENGFIFKDPQFNKDFEIKSHIYIS</sequence>
<dbReference type="KEGG" id="bsto:C0V70_17570"/>
<reference evidence="1 2" key="1">
    <citation type="submission" date="2018-01" db="EMBL/GenBank/DDBJ databases">
        <title>Complete genome sequence of Bacteriovorax stolpii DSM12778.</title>
        <authorList>
            <person name="Tang B."/>
            <person name="Chang J."/>
        </authorList>
    </citation>
    <scope>NUCLEOTIDE SEQUENCE [LARGE SCALE GENOMIC DNA]</scope>
    <source>
        <strain evidence="1 2">DSM 12778</strain>
    </source>
</reference>
<gene>
    <name evidence="1" type="ORF">C0V70_17570</name>
</gene>
<name>A0A2K9NWK8_BACTC</name>
<organism evidence="1 2">
    <name type="scientific">Bacteriovorax stolpii</name>
    <name type="common">Bdellovibrio stolpii</name>
    <dbReference type="NCBI Taxonomy" id="960"/>
    <lineage>
        <taxon>Bacteria</taxon>
        <taxon>Pseudomonadati</taxon>
        <taxon>Bdellovibrionota</taxon>
        <taxon>Bacteriovoracia</taxon>
        <taxon>Bacteriovoracales</taxon>
        <taxon>Bacteriovoracaceae</taxon>
        <taxon>Bacteriovorax</taxon>
    </lineage>
</organism>
<protein>
    <submittedName>
        <fullName evidence="1">Uncharacterized protein</fullName>
    </submittedName>
</protein>